<accession>A0A7M7GCQ6</accession>
<dbReference type="Proteomes" id="UP000002358">
    <property type="component" value="Chromosome 2"/>
</dbReference>
<sequence>MMTSNLVGIFIIIINLLILNTQQETTAEVSTFIKTHHGLINNTCVSVVESITTKCLQEYKFIRAMGISHCNHREEIYQDTSKHQEYTLIITYDGAKCDSNKKENFTLIIKFIRNMKLNTSELPMLLDEKIIELNVSKQCRLEINISSDKICQVVHYAESHKFYKKWVVTPLSWTTWAVVALFILAVIYAIYSKLLKDRIIAVWRAIVGAVNRNH</sequence>
<evidence type="ECO:0000256" key="1">
    <source>
        <dbReference type="SAM" id="Phobius"/>
    </source>
</evidence>
<evidence type="ECO:0000313" key="3">
    <source>
        <dbReference type="EnsemblMetazoa" id="XP_003425174"/>
    </source>
</evidence>
<evidence type="ECO:0000313" key="4">
    <source>
        <dbReference type="Proteomes" id="UP000002358"/>
    </source>
</evidence>
<keyword evidence="1" id="KW-0812">Transmembrane</keyword>
<keyword evidence="1" id="KW-0472">Membrane</keyword>
<evidence type="ECO:0000256" key="2">
    <source>
        <dbReference type="SAM" id="SignalP"/>
    </source>
</evidence>
<proteinExistence type="predicted"/>
<feature type="chain" id="PRO_5029694462" evidence="2">
    <location>
        <begin position="28"/>
        <end position="214"/>
    </location>
</feature>
<feature type="transmembrane region" description="Helical" evidence="1">
    <location>
        <begin position="173"/>
        <end position="191"/>
    </location>
</feature>
<organism evidence="3 4">
    <name type="scientific">Nasonia vitripennis</name>
    <name type="common">Parasitic wasp</name>
    <dbReference type="NCBI Taxonomy" id="7425"/>
    <lineage>
        <taxon>Eukaryota</taxon>
        <taxon>Metazoa</taxon>
        <taxon>Ecdysozoa</taxon>
        <taxon>Arthropoda</taxon>
        <taxon>Hexapoda</taxon>
        <taxon>Insecta</taxon>
        <taxon>Pterygota</taxon>
        <taxon>Neoptera</taxon>
        <taxon>Endopterygota</taxon>
        <taxon>Hymenoptera</taxon>
        <taxon>Apocrita</taxon>
        <taxon>Proctotrupomorpha</taxon>
        <taxon>Chalcidoidea</taxon>
        <taxon>Pteromalidae</taxon>
        <taxon>Pteromalinae</taxon>
        <taxon>Nasonia</taxon>
    </lineage>
</organism>
<keyword evidence="4" id="KW-1185">Reference proteome</keyword>
<dbReference type="EnsemblMetazoa" id="XM_003425126">
    <property type="protein sequence ID" value="XP_003425174"/>
    <property type="gene ID" value="LOC100678229"/>
</dbReference>
<dbReference type="AlphaFoldDB" id="A0A7M7GCQ6"/>
<keyword evidence="1" id="KW-1133">Transmembrane helix</keyword>
<feature type="signal peptide" evidence="2">
    <location>
        <begin position="1"/>
        <end position="27"/>
    </location>
</feature>
<keyword evidence="2" id="KW-0732">Signal</keyword>
<name>A0A7M7GCQ6_NASVI</name>
<dbReference type="GeneID" id="100678229"/>
<dbReference type="KEGG" id="nvi:100678229"/>
<dbReference type="RefSeq" id="XP_003425174.1">
    <property type="nucleotide sequence ID" value="XM_003425126.5"/>
</dbReference>
<protein>
    <submittedName>
        <fullName evidence="3">Uncharacterized protein</fullName>
    </submittedName>
</protein>
<reference evidence="3" key="1">
    <citation type="submission" date="2021-01" db="UniProtKB">
        <authorList>
            <consortium name="EnsemblMetazoa"/>
        </authorList>
    </citation>
    <scope>IDENTIFICATION</scope>
</reference>
<dbReference type="InParanoid" id="A0A7M7GCQ6"/>